<evidence type="ECO:0000256" key="2">
    <source>
        <dbReference type="ARBA" id="ARBA00022630"/>
    </source>
</evidence>
<keyword evidence="4" id="KW-0560">Oxidoreductase</keyword>
<dbReference type="PANTHER" id="PTHR42973">
    <property type="entry name" value="BINDING OXIDOREDUCTASE, PUTATIVE (AFU_ORTHOLOGUE AFUA_1G17690)-RELATED"/>
    <property type="match status" value="1"/>
</dbReference>
<dbReference type="HOGENOM" id="CLU_018354_1_0_1"/>
<dbReference type="OMA" id="LEIQCAW"/>
<dbReference type="EMBL" id="KI912115">
    <property type="protein sequence ID" value="ETS77714.1"/>
    <property type="molecule type" value="Genomic_DNA"/>
</dbReference>
<keyword evidence="8" id="KW-1185">Reference proteome</keyword>
<gene>
    <name evidence="7" type="ORF">PFICI_09776</name>
</gene>
<evidence type="ECO:0000256" key="4">
    <source>
        <dbReference type="ARBA" id="ARBA00023002"/>
    </source>
</evidence>
<keyword evidence="5" id="KW-0732">Signal</keyword>
<dbReference type="PROSITE" id="PS51387">
    <property type="entry name" value="FAD_PCMH"/>
    <property type="match status" value="1"/>
</dbReference>
<dbReference type="Pfam" id="PF01565">
    <property type="entry name" value="FAD_binding_4"/>
    <property type="match status" value="1"/>
</dbReference>
<evidence type="ECO:0000259" key="6">
    <source>
        <dbReference type="PROSITE" id="PS51387"/>
    </source>
</evidence>
<dbReference type="Gene3D" id="3.30.465.10">
    <property type="match status" value="1"/>
</dbReference>
<evidence type="ECO:0000256" key="1">
    <source>
        <dbReference type="ARBA" id="ARBA00005466"/>
    </source>
</evidence>
<dbReference type="SUPFAM" id="SSF56176">
    <property type="entry name" value="FAD-binding/transporter-associated domain-like"/>
    <property type="match status" value="1"/>
</dbReference>
<keyword evidence="2" id="KW-0285">Flavoprotein</keyword>
<evidence type="ECO:0000313" key="7">
    <source>
        <dbReference type="EMBL" id="ETS77714.1"/>
    </source>
</evidence>
<protein>
    <recommendedName>
        <fullName evidence="6">FAD-binding PCMH-type domain-containing protein</fullName>
    </recommendedName>
</protein>
<dbReference type="eggNOG" id="KOG1231">
    <property type="taxonomic scope" value="Eukaryota"/>
</dbReference>
<dbReference type="InterPro" id="IPR050416">
    <property type="entry name" value="FAD-linked_Oxidoreductase"/>
</dbReference>
<organism evidence="7 8">
    <name type="scientific">Pestalotiopsis fici (strain W106-1 / CGMCC3.15140)</name>
    <dbReference type="NCBI Taxonomy" id="1229662"/>
    <lineage>
        <taxon>Eukaryota</taxon>
        <taxon>Fungi</taxon>
        <taxon>Dikarya</taxon>
        <taxon>Ascomycota</taxon>
        <taxon>Pezizomycotina</taxon>
        <taxon>Sordariomycetes</taxon>
        <taxon>Xylariomycetidae</taxon>
        <taxon>Amphisphaeriales</taxon>
        <taxon>Sporocadaceae</taxon>
        <taxon>Pestalotiopsis</taxon>
    </lineage>
</organism>
<dbReference type="KEGG" id="pfy:PFICI_09776"/>
<dbReference type="InterPro" id="IPR036318">
    <property type="entry name" value="FAD-bd_PCMH-like_sf"/>
</dbReference>
<reference evidence="8" key="1">
    <citation type="journal article" date="2015" name="BMC Genomics">
        <title>Genomic and transcriptomic analysis of the endophytic fungus Pestalotiopsis fici reveals its lifestyle and high potential for synthesis of natural products.</title>
        <authorList>
            <person name="Wang X."/>
            <person name="Zhang X."/>
            <person name="Liu L."/>
            <person name="Xiang M."/>
            <person name="Wang W."/>
            <person name="Sun X."/>
            <person name="Che Y."/>
            <person name="Guo L."/>
            <person name="Liu G."/>
            <person name="Guo L."/>
            <person name="Wang C."/>
            <person name="Yin W.B."/>
            <person name="Stadler M."/>
            <person name="Zhang X."/>
            <person name="Liu X."/>
        </authorList>
    </citation>
    <scope>NUCLEOTIDE SEQUENCE [LARGE SCALE GENOMIC DNA]</scope>
    <source>
        <strain evidence="8">W106-1 / CGMCC3.15140</strain>
    </source>
</reference>
<dbReference type="RefSeq" id="XP_007836548.1">
    <property type="nucleotide sequence ID" value="XM_007838357.1"/>
</dbReference>
<proteinExistence type="inferred from homology"/>
<dbReference type="GO" id="GO:0071949">
    <property type="term" value="F:FAD binding"/>
    <property type="evidence" value="ECO:0007669"/>
    <property type="project" value="InterPro"/>
</dbReference>
<dbReference type="PANTHER" id="PTHR42973:SF13">
    <property type="entry name" value="FAD-BINDING PCMH-TYPE DOMAIN-CONTAINING PROTEIN"/>
    <property type="match status" value="1"/>
</dbReference>
<name>W3WV62_PESFW</name>
<dbReference type="OrthoDB" id="2151789at2759"/>
<sequence>MAPSLFSLLAPALLIAQQTLAAPSASTTQACKDIDAILPDRLSWPLELAYINETQEYWSTALRDLQPACVVHPTDVDEVASIVQILNKYPDVEFAAKSGGHDPNPGHGSIQDGILIALRYITGVTYDADTNLAYVKPGGTWNDVIGGLAPYNVTVVGGRLGIVGVGGYLLQGGISFLSAQYGLAADSIIGWEIVLPNGTIANIDASTQPDLAVALRGSGSQFGIVTKFTIEAHPISQVWGGLRAYTDDHRDELYAALHNFVPNNANDQKAAIIFTDILAIDVVPLILVYYFYDGETPPTDGPLAEFLAIDALIDETGTKSYADLLETNGDPASFFVARFSFREFTIPYVPNYPGIYQEIHDYWTSAVTGALALTEQCSIDYQPVPSIIGQHSEERGGNAIGFSSSDPDRLFLEMECAWAFGINDATVYSITQDVTAWLETKIPEWNALAGLDADAYLPYFMNDATGDQNVTGSYKAYDDLKALQREVDVDGLFNARAGGFKY</sequence>
<feature type="chain" id="PRO_5004833932" description="FAD-binding PCMH-type domain-containing protein" evidence="5">
    <location>
        <begin position="22"/>
        <end position="502"/>
    </location>
</feature>
<dbReference type="GeneID" id="19274789"/>
<dbReference type="InterPro" id="IPR006094">
    <property type="entry name" value="Oxid_FAD_bind_N"/>
</dbReference>
<feature type="domain" description="FAD-binding PCMH-type" evidence="6">
    <location>
        <begin position="63"/>
        <end position="235"/>
    </location>
</feature>
<evidence type="ECO:0000256" key="3">
    <source>
        <dbReference type="ARBA" id="ARBA00022827"/>
    </source>
</evidence>
<evidence type="ECO:0000313" key="8">
    <source>
        <dbReference type="Proteomes" id="UP000030651"/>
    </source>
</evidence>
<dbReference type="InterPro" id="IPR016166">
    <property type="entry name" value="FAD-bd_PCMH"/>
</dbReference>
<evidence type="ECO:0000256" key="5">
    <source>
        <dbReference type="SAM" id="SignalP"/>
    </source>
</evidence>
<dbReference type="Proteomes" id="UP000030651">
    <property type="component" value="Unassembled WGS sequence"/>
</dbReference>
<accession>W3WV62</accession>
<feature type="signal peptide" evidence="5">
    <location>
        <begin position="1"/>
        <end position="21"/>
    </location>
</feature>
<keyword evidence="3" id="KW-0274">FAD</keyword>
<dbReference type="AlphaFoldDB" id="W3WV62"/>
<dbReference type="InParanoid" id="W3WV62"/>
<comment type="similarity">
    <text evidence="1">Belongs to the oxygen-dependent FAD-linked oxidoreductase family.</text>
</comment>
<dbReference type="GO" id="GO:0016491">
    <property type="term" value="F:oxidoreductase activity"/>
    <property type="evidence" value="ECO:0007669"/>
    <property type="project" value="UniProtKB-KW"/>
</dbReference>
<dbReference type="InterPro" id="IPR016169">
    <property type="entry name" value="FAD-bd_PCMH_sub2"/>
</dbReference>